<dbReference type="Gene3D" id="3.30.70.120">
    <property type="match status" value="1"/>
</dbReference>
<organism evidence="8 9">
    <name type="scientific">Pusillibacter faecalis</name>
    <dbReference type="NCBI Taxonomy" id="2714358"/>
    <lineage>
        <taxon>Bacteria</taxon>
        <taxon>Bacillati</taxon>
        <taxon>Bacillota</taxon>
        <taxon>Clostridia</taxon>
        <taxon>Eubacteriales</taxon>
        <taxon>Oscillospiraceae</taxon>
        <taxon>Pusillibacter</taxon>
    </lineage>
</organism>
<dbReference type="CDD" id="cd16380">
    <property type="entry name" value="YitT_C"/>
    <property type="match status" value="1"/>
</dbReference>
<protein>
    <submittedName>
        <fullName evidence="8">Membrane protein</fullName>
    </submittedName>
</protein>
<keyword evidence="2" id="KW-1003">Cell membrane</keyword>
<keyword evidence="3 6" id="KW-0812">Transmembrane</keyword>
<evidence type="ECO:0000256" key="1">
    <source>
        <dbReference type="ARBA" id="ARBA00004651"/>
    </source>
</evidence>
<feature type="transmembrane region" description="Helical" evidence="6">
    <location>
        <begin position="82"/>
        <end position="101"/>
    </location>
</feature>
<keyword evidence="4 6" id="KW-1133">Transmembrane helix</keyword>
<dbReference type="PANTHER" id="PTHR33545:SF5">
    <property type="entry name" value="UPF0750 MEMBRANE PROTEIN YITT"/>
    <property type="match status" value="1"/>
</dbReference>
<evidence type="ECO:0000256" key="4">
    <source>
        <dbReference type="ARBA" id="ARBA00022989"/>
    </source>
</evidence>
<feature type="transmembrane region" description="Helical" evidence="6">
    <location>
        <begin position="48"/>
        <end position="70"/>
    </location>
</feature>
<comment type="subcellular location">
    <subcellularLocation>
        <location evidence="1">Cell membrane</location>
        <topology evidence="1">Multi-pass membrane protein</topology>
    </subcellularLocation>
</comment>
<dbReference type="KEGG" id="pfaa:MM59RIKEN_00810"/>
<accession>A0A810Q927</accession>
<dbReference type="Pfam" id="PF02588">
    <property type="entry name" value="YitT_membrane"/>
    <property type="match status" value="1"/>
</dbReference>
<dbReference type="Proteomes" id="UP000679848">
    <property type="component" value="Chromosome"/>
</dbReference>
<reference evidence="8" key="1">
    <citation type="submission" date="2020-09" db="EMBL/GenBank/DDBJ databases">
        <title>New species isolated from human feces.</title>
        <authorList>
            <person name="Kitahara M."/>
            <person name="Shigeno Y."/>
            <person name="Shime M."/>
            <person name="Matsumoto Y."/>
            <person name="Nakamura S."/>
            <person name="Motooka D."/>
            <person name="Fukuoka S."/>
            <person name="Nishikawa H."/>
            <person name="Benno Y."/>
        </authorList>
    </citation>
    <scope>NUCLEOTIDE SEQUENCE</scope>
    <source>
        <strain evidence="8">MM59</strain>
    </source>
</reference>
<dbReference type="InterPro" id="IPR019264">
    <property type="entry name" value="DUF2179"/>
</dbReference>
<dbReference type="InterPro" id="IPR015867">
    <property type="entry name" value="N-reg_PII/ATP_PRibTrfase_C"/>
</dbReference>
<evidence type="ECO:0000313" key="8">
    <source>
        <dbReference type="EMBL" id="BCK82762.1"/>
    </source>
</evidence>
<evidence type="ECO:0000256" key="5">
    <source>
        <dbReference type="ARBA" id="ARBA00023136"/>
    </source>
</evidence>
<dbReference type="AlphaFoldDB" id="A0A810Q927"/>
<dbReference type="Pfam" id="PF10035">
    <property type="entry name" value="DUF2179"/>
    <property type="match status" value="1"/>
</dbReference>
<dbReference type="GO" id="GO:0005886">
    <property type="term" value="C:plasma membrane"/>
    <property type="evidence" value="ECO:0007669"/>
    <property type="project" value="UniProtKB-SubCell"/>
</dbReference>
<keyword evidence="9" id="KW-1185">Reference proteome</keyword>
<sequence>MIRWRTLALDLLCDMVGGILYAVGIYTFAKMANFAPGGLSGLALLMNYLWDLPIGLTTMAMNIPLVVLSYRFVGKKFLIKTMRSMAVCTIFLDLVFPHFPAYDGSPFLAALYSGVFLGAGLAFLYMRGSSSGGTDLLTMSIKVLRPHLSIGGVTLAIDVAIILLGWPVFGSIDSVLYGLAATAVTSVVIDKILYGVGAGKLVLIITSKGQSVADHIAEVCKRGSTMCNAVGTFTGQPRELLLCACSQAEAYKIRSAAYELDPDSFVMISETSEVFGEGFADPKGTTAFLNGT</sequence>
<dbReference type="InterPro" id="IPR003740">
    <property type="entry name" value="YitT"/>
</dbReference>
<dbReference type="InterPro" id="IPR051461">
    <property type="entry name" value="UPF0750_membrane"/>
</dbReference>
<evidence type="ECO:0000256" key="2">
    <source>
        <dbReference type="ARBA" id="ARBA00022475"/>
    </source>
</evidence>
<dbReference type="PANTHER" id="PTHR33545">
    <property type="entry name" value="UPF0750 MEMBRANE PROTEIN YITT-RELATED"/>
    <property type="match status" value="1"/>
</dbReference>
<evidence type="ECO:0000256" key="6">
    <source>
        <dbReference type="SAM" id="Phobius"/>
    </source>
</evidence>
<name>A0A810Q927_9FIRM</name>
<feature type="transmembrane region" description="Helical" evidence="6">
    <location>
        <begin position="107"/>
        <end position="126"/>
    </location>
</feature>
<feature type="transmembrane region" description="Helical" evidence="6">
    <location>
        <begin position="7"/>
        <end position="28"/>
    </location>
</feature>
<dbReference type="PIRSF" id="PIRSF006483">
    <property type="entry name" value="Membrane_protein_YitT"/>
    <property type="match status" value="1"/>
</dbReference>
<dbReference type="EMBL" id="AP023420">
    <property type="protein sequence ID" value="BCK82762.1"/>
    <property type="molecule type" value="Genomic_DNA"/>
</dbReference>
<evidence type="ECO:0000256" key="3">
    <source>
        <dbReference type="ARBA" id="ARBA00022692"/>
    </source>
</evidence>
<feature type="transmembrane region" description="Helical" evidence="6">
    <location>
        <begin position="175"/>
        <end position="194"/>
    </location>
</feature>
<gene>
    <name evidence="8" type="ORF">MM59RIKEN_00810</name>
</gene>
<dbReference type="RefSeq" id="WP_187029039.1">
    <property type="nucleotide sequence ID" value="NZ_AP023420.1"/>
</dbReference>
<evidence type="ECO:0000259" key="7">
    <source>
        <dbReference type="Pfam" id="PF10035"/>
    </source>
</evidence>
<evidence type="ECO:0000313" key="9">
    <source>
        <dbReference type="Proteomes" id="UP000679848"/>
    </source>
</evidence>
<feature type="transmembrane region" description="Helical" evidence="6">
    <location>
        <begin position="147"/>
        <end position="169"/>
    </location>
</feature>
<keyword evidence="5 6" id="KW-0472">Membrane</keyword>
<feature type="domain" description="DUF2179" evidence="7">
    <location>
        <begin position="222"/>
        <end position="276"/>
    </location>
</feature>
<proteinExistence type="predicted"/>